<gene>
    <name evidence="3" type="ORF">CVT26_010122</name>
</gene>
<protein>
    <submittedName>
        <fullName evidence="3">Uncharacterized protein</fullName>
    </submittedName>
</protein>
<sequence>MDETVRCKKHNLPARMFESHSANNPGRIEVIPTDVIFLVWSYFAPEVKSNLPISSAWVDPDPPRNNLPPTPQSGPSNPPRTQTQPPTTPSSSQPLKRNHSAIDASEETPRASQKRSRLEQIQQALAEVQQTLSPLANTPQIQPLVSVPQAGPSSQPKNEHVPTATSLQDPFVGNGTGGAWPPQTPPRPNRNIGTSNTAMSPSLVPLVANTARQPAPPNADIDNSSQVTLSDEETLSAESIAKMVQRLQGVPDYVRKLERQKTAAEKSRDAKQTKIEHLEAEVARLRAREKELEGVIAAYEATK</sequence>
<feature type="region of interest" description="Disordered" evidence="2">
    <location>
        <begin position="144"/>
        <end position="167"/>
    </location>
</feature>
<name>A0A409YS67_9AGAR</name>
<accession>A0A409YS67</accession>
<dbReference type="GO" id="GO:0003700">
    <property type="term" value="F:DNA-binding transcription factor activity"/>
    <property type="evidence" value="ECO:0007669"/>
    <property type="project" value="InterPro"/>
</dbReference>
<dbReference type="EMBL" id="NHYE01000423">
    <property type="protein sequence ID" value="PPR05842.1"/>
    <property type="molecule type" value="Genomic_DNA"/>
</dbReference>
<feature type="compositionally biased region" description="Pro residues" evidence="2">
    <location>
        <begin position="63"/>
        <end position="78"/>
    </location>
</feature>
<keyword evidence="1" id="KW-0175">Coiled coil</keyword>
<dbReference type="STRING" id="231916.A0A409YS67"/>
<dbReference type="Proteomes" id="UP000284706">
    <property type="component" value="Unassembled WGS sequence"/>
</dbReference>
<reference evidence="3 4" key="1">
    <citation type="journal article" date="2018" name="Evol. Lett.">
        <title>Horizontal gene cluster transfer increased hallucinogenic mushroom diversity.</title>
        <authorList>
            <person name="Reynolds H.T."/>
            <person name="Vijayakumar V."/>
            <person name="Gluck-Thaler E."/>
            <person name="Korotkin H.B."/>
            <person name="Matheny P.B."/>
            <person name="Slot J.C."/>
        </authorList>
    </citation>
    <scope>NUCLEOTIDE SEQUENCE [LARGE SCALE GENOMIC DNA]</scope>
    <source>
        <strain evidence="3 4">SRW20</strain>
    </source>
</reference>
<evidence type="ECO:0000313" key="4">
    <source>
        <dbReference type="Proteomes" id="UP000284706"/>
    </source>
</evidence>
<dbReference type="InParanoid" id="A0A409YS67"/>
<dbReference type="AlphaFoldDB" id="A0A409YS67"/>
<evidence type="ECO:0000256" key="2">
    <source>
        <dbReference type="SAM" id="MobiDB-lite"/>
    </source>
</evidence>
<organism evidence="3 4">
    <name type="scientific">Gymnopilus dilepis</name>
    <dbReference type="NCBI Taxonomy" id="231916"/>
    <lineage>
        <taxon>Eukaryota</taxon>
        <taxon>Fungi</taxon>
        <taxon>Dikarya</taxon>
        <taxon>Basidiomycota</taxon>
        <taxon>Agaricomycotina</taxon>
        <taxon>Agaricomycetes</taxon>
        <taxon>Agaricomycetidae</taxon>
        <taxon>Agaricales</taxon>
        <taxon>Agaricineae</taxon>
        <taxon>Hymenogastraceae</taxon>
        <taxon>Gymnopilus</taxon>
    </lineage>
</organism>
<keyword evidence="4" id="KW-1185">Reference proteome</keyword>
<feature type="region of interest" description="Disordered" evidence="2">
    <location>
        <begin position="59"/>
        <end position="119"/>
    </location>
</feature>
<feature type="coiled-coil region" evidence="1">
    <location>
        <begin position="254"/>
        <end position="302"/>
    </location>
</feature>
<feature type="compositionally biased region" description="Low complexity" evidence="2">
    <location>
        <begin position="79"/>
        <end position="94"/>
    </location>
</feature>
<dbReference type="CDD" id="cd14686">
    <property type="entry name" value="bZIP"/>
    <property type="match status" value="1"/>
</dbReference>
<dbReference type="InterPro" id="IPR046347">
    <property type="entry name" value="bZIP_sf"/>
</dbReference>
<evidence type="ECO:0000313" key="3">
    <source>
        <dbReference type="EMBL" id="PPR05842.1"/>
    </source>
</evidence>
<dbReference type="OrthoDB" id="5418639at2759"/>
<comment type="caution">
    <text evidence="3">The sequence shown here is derived from an EMBL/GenBank/DDBJ whole genome shotgun (WGS) entry which is preliminary data.</text>
</comment>
<dbReference type="SUPFAM" id="SSF57959">
    <property type="entry name" value="Leucine zipper domain"/>
    <property type="match status" value="1"/>
</dbReference>
<evidence type="ECO:0000256" key="1">
    <source>
        <dbReference type="SAM" id="Coils"/>
    </source>
</evidence>
<dbReference type="Gene3D" id="1.20.5.170">
    <property type="match status" value="1"/>
</dbReference>
<proteinExistence type="predicted"/>